<dbReference type="InterPro" id="IPR001789">
    <property type="entry name" value="Sig_transdc_resp-reg_receiver"/>
</dbReference>
<dbReference type="InterPro" id="IPR050595">
    <property type="entry name" value="Bact_response_regulator"/>
</dbReference>
<dbReference type="PROSITE" id="PS50110">
    <property type="entry name" value="RESPONSE_REGULATORY"/>
    <property type="match status" value="1"/>
</dbReference>
<proteinExistence type="predicted"/>
<evidence type="ECO:0000259" key="5">
    <source>
        <dbReference type="PROSITE" id="PS50110"/>
    </source>
</evidence>
<keyword evidence="3" id="KW-0804">Transcription</keyword>
<feature type="modified residue" description="4-aspartylphosphate" evidence="4">
    <location>
        <position position="52"/>
    </location>
</feature>
<protein>
    <submittedName>
        <fullName evidence="6">Response regulator</fullName>
    </submittedName>
</protein>
<dbReference type="EMBL" id="JADGMQ010000002">
    <property type="protein sequence ID" value="MBI1619840.1"/>
    <property type="molecule type" value="Genomic_DNA"/>
</dbReference>
<evidence type="ECO:0000256" key="1">
    <source>
        <dbReference type="ARBA" id="ARBA00022553"/>
    </source>
</evidence>
<keyword evidence="7" id="KW-1185">Reference proteome</keyword>
<evidence type="ECO:0000256" key="3">
    <source>
        <dbReference type="ARBA" id="ARBA00023163"/>
    </source>
</evidence>
<organism evidence="6 7">
    <name type="scientific">Aquamicrobium zhengzhouense</name>
    <dbReference type="NCBI Taxonomy" id="2781738"/>
    <lineage>
        <taxon>Bacteria</taxon>
        <taxon>Pseudomonadati</taxon>
        <taxon>Pseudomonadota</taxon>
        <taxon>Alphaproteobacteria</taxon>
        <taxon>Hyphomicrobiales</taxon>
        <taxon>Phyllobacteriaceae</taxon>
        <taxon>Aquamicrobium</taxon>
    </lineage>
</organism>
<feature type="domain" description="Response regulatory" evidence="5">
    <location>
        <begin position="3"/>
        <end position="119"/>
    </location>
</feature>
<dbReference type="Proteomes" id="UP000601789">
    <property type="component" value="Unassembled WGS sequence"/>
</dbReference>
<dbReference type="RefSeq" id="WP_198474601.1">
    <property type="nucleotide sequence ID" value="NZ_JADGMQ010000002.1"/>
</dbReference>
<dbReference type="PANTHER" id="PTHR44591">
    <property type="entry name" value="STRESS RESPONSE REGULATOR PROTEIN 1"/>
    <property type="match status" value="1"/>
</dbReference>
<evidence type="ECO:0000256" key="4">
    <source>
        <dbReference type="PROSITE-ProRule" id="PRU00169"/>
    </source>
</evidence>
<sequence length="122" mass="13396">MKRCLIVDDSSVIRKIAKRILASSDMHVIEAADGHEALAHCAADLPDIIVVDYGLPDIDTIELIRRIAAMPAPKRPQILICAIEFDVGLIMRAKRAGAQGYILKPFDRNQLLASFREMSAAA</sequence>
<name>A0ABS0SB11_9HYPH</name>
<keyword evidence="1 4" id="KW-0597">Phosphoprotein</keyword>
<dbReference type="Pfam" id="PF00072">
    <property type="entry name" value="Response_reg"/>
    <property type="match status" value="1"/>
</dbReference>
<evidence type="ECO:0000256" key="2">
    <source>
        <dbReference type="ARBA" id="ARBA00023015"/>
    </source>
</evidence>
<dbReference type="SMART" id="SM00448">
    <property type="entry name" value="REC"/>
    <property type="match status" value="1"/>
</dbReference>
<evidence type="ECO:0000313" key="7">
    <source>
        <dbReference type="Proteomes" id="UP000601789"/>
    </source>
</evidence>
<accession>A0ABS0SB11</accession>
<dbReference type="SUPFAM" id="SSF52172">
    <property type="entry name" value="CheY-like"/>
    <property type="match status" value="1"/>
</dbReference>
<gene>
    <name evidence="6" type="ORF">IOD40_04070</name>
</gene>
<dbReference type="Gene3D" id="3.40.50.2300">
    <property type="match status" value="1"/>
</dbReference>
<keyword evidence="2" id="KW-0805">Transcription regulation</keyword>
<comment type="caution">
    <text evidence="6">The sequence shown here is derived from an EMBL/GenBank/DDBJ whole genome shotgun (WGS) entry which is preliminary data.</text>
</comment>
<reference evidence="6 7" key="1">
    <citation type="submission" date="2020-10" db="EMBL/GenBank/DDBJ databases">
        <title>Aquamicrobium zhengzhouensis sp. nov., a exopolysaccharide producing bacterium isolated from farmland soil.</title>
        <authorList>
            <person name="Wang X."/>
        </authorList>
    </citation>
    <scope>NUCLEOTIDE SEQUENCE [LARGE SCALE GENOMIC DNA]</scope>
    <source>
        <strain evidence="7">cd-1</strain>
    </source>
</reference>
<dbReference type="PANTHER" id="PTHR44591:SF3">
    <property type="entry name" value="RESPONSE REGULATORY DOMAIN-CONTAINING PROTEIN"/>
    <property type="match status" value="1"/>
</dbReference>
<evidence type="ECO:0000313" key="6">
    <source>
        <dbReference type="EMBL" id="MBI1619840.1"/>
    </source>
</evidence>
<dbReference type="InterPro" id="IPR011006">
    <property type="entry name" value="CheY-like_superfamily"/>
</dbReference>